<evidence type="ECO:0000256" key="8">
    <source>
        <dbReference type="PIRSR" id="PIRSR016429-51"/>
    </source>
</evidence>
<evidence type="ECO:0000256" key="6">
    <source>
        <dbReference type="PIRNR" id="PIRNR016429"/>
    </source>
</evidence>
<dbReference type="PIRSF" id="PIRSF016429">
    <property type="entry name" value="UPTG"/>
    <property type="match status" value="1"/>
</dbReference>
<evidence type="ECO:0000256" key="5">
    <source>
        <dbReference type="ARBA" id="ARBA00023316"/>
    </source>
</evidence>
<dbReference type="GO" id="GO:0005829">
    <property type="term" value="C:cytosol"/>
    <property type="evidence" value="ECO:0007669"/>
    <property type="project" value="UniProtKB-UniRule"/>
</dbReference>
<dbReference type="EC" id="5.4.99.30" evidence="6"/>
<dbReference type="InterPro" id="IPR004901">
    <property type="entry name" value="RGP"/>
</dbReference>
<dbReference type="PANTHER" id="PTHR31682">
    <property type="entry name" value="UDP-ARABINOSE MUTASE"/>
    <property type="match status" value="1"/>
</dbReference>
<dbReference type="Proteomes" id="UP000095767">
    <property type="component" value="Unassembled WGS sequence"/>
</dbReference>
<dbReference type="GO" id="GO:0005794">
    <property type="term" value="C:Golgi apparatus"/>
    <property type="evidence" value="ECO:0007669"/>
    <property type="project" value="UniProtKB-SubCell"/>
</dbReference>
<evidence type="ECO:0000256" key="7">
    <source>
        <dbReference type="PIRSR" id="PIRSR016429-50"/>
    </source>
</evidence>
<reference evidence="9 10" key="1">
    <citation type="submission" date="2016-09" db="EMBL/GenBank/DDBJ databases">
        <title>The draft genome of Dichanthelium oligosanthes: A C3 panicoid grass species.</title>
        <authorList>
            <person name="Studer A.J."/>
            <person name="Schnable J.C."/>
            <person name="Brutnell T.P."/>
        </authorList>
    </citation>
    <scope>NUCLEOTIDE SEQUENCE [LARGE SCALE GENOMIC DNA]</scope>
    <source>
        <strain evidence="10">cv. Kellogg 1175</strain>
        <tissue evidence="9">Leaf</tissue>
    </source>
</reference>
<accession>A0A1E5W4G4</accession>
<dbReference type="Pfam" id="PF03214">
    <property type="entry name" value="RGP"/>
    <property type="match status" value="2"/>
</dbReference>
<evidence type="ECO:0000256" key="2">
    <source>
        <dbReference type="ARBA" id="ARBA00008986"/>
    </source>
</evidence>
<comment type="catalytic activity">
    <reaction evidence="6">
        <text>UDP-beta-L-arabinofuranose = UDP-beta-L-arabinopyranose</text>
        <dbReference type="Rhea" id="RHEA:28350"/>
        <dbReference type="ChEBI" id="CHEBI:61457"/>
        <dbReference type="ChEBI" id="CHEBI:61463"/>
        <dbReference type="EC" id="5.4.99.30"/>
    </reaction>
</comment>
<feature type="site" description="Required for activity" evidence="7">
    <location>
        <position position="201"/>
    </location>
</feature>
<dbReference type="PANTHER" id="PTHR31682:SF44">
    <property type="entry name" value="UDP-ARABINOPYRANOSE MUTASE 3"/>
    <property type="match status" value="1"/>
</dbReference>
<sequence length="403" mass="45617">MASASRASTPLLKDELDIVIPTIRNLDFLEMWRPFFQPYHLIIVQDGDPNKTIRVPEGFDYELYNRNDITRILGPRSTCISFKDSACRCFGYMVSKKKYIYTIDDDCFVSAPPAPLVSLHDPRSILAFRLLCCRDSVAVIRRDFVGNGDWVAKDPSGKDINALEQHIKNLLSPSTPFFFNTLYDPYRDGADFVRGYPFSLREGVPTAVSHGLWLNIPDYDAPTQLVKPLERNTRYVDAILTIPKGTLFPMCGMNLAFDRELIGPAMYFGLMGDGQPIGRYDDMWAGWCTKVITDHLGLGVKTGLPYIWHSKASNPFVNLKKEYNGIFWQEELIPFFQSISLPKEATTVQKCYLELAKQVRVKLGKVDGYFNKLADAMVTWIEAWDELNPPKGGVTTANGPPKK</sequence>
<feature type="glycosylation site" description="N-linked (Glc...) arginine" evidence="8">
    <location>
        <position position="194"/>
    </location>
</feature>
<comment type="subcellular location">
    <subcellularLocation>
        <location evidence="1 6">Golgi apparatus</location>
    </subcellularLocation>
</comment>
<evidence type="ECO:0000256" key="3">
    <source>
        <dbReference type="ARBA" id="ARBA00023034"/>
    </source>
</evidence>
<protein>
    <recommendedName>
        <fullName evidence="6">UDP-arabinopyranose mutase</fullName>
        <ecNumber evidence="6">5.4.99.30</ecNumber>
    </recommendedName>
</protein>
<keyword evidence="3 6" id="KW-0333">Golgi apparatus</keyword>
<evidence type="ECO:0000313" key="9">
    <source>
        <dbReference type="EMBL" id="OEL32227.1"/>
    </source>
</evidence>
<keyword evidence="5 6" id="KW-0961">Cell wall biogenesis/degradation</keyword>
<dbReference type="GO" id="GO:0071555">
    <property type="term" value="P:cell wall organization"/>
    <property type="evidence" value="ECO:0007669"/>
    <property type="project" value="UniProtKB-UniRule"/>
</dbReference>
<dbReference type="AlphaFoldDB" id="A0A1E5W4G4"/>
<dbReference type="InterPro" id="IPR037595">
    <property type="entry name" value="RGP_fam"/>
</dbReference>
<evidence type="ECO:0000256" key="4">
    <source>
        <dbReference type="ARBA" id="ARBA00023180"/>
    </source>
</evidence>
<name>A0A1E5W4G4_9POAL</name>
<organism evidence="9 10">
    <name type="scientific">Dichanthelium oligosanthes</name>
    <dbReference type="NCBI Taxonomy" id="888268"/>
    <lineage>
        <taxon>Eukaryota</taxon>
        <taxon>Viridiplantae</taxon>
        <taxon>Streptophyta</taxon>
        <taxon>Embryophyta</taxon>
        <taxon>Tracheophyta</taxon>
        <taxon>Spermatophyta</taxon>
        <taxon>Magnoliopsida</taxon>
        <taxon>Liliopsida</taxon>
        <taxon>Poales</taxon>
        <taxon>Poaceae</taxon>
        <taxon>PACMAD clade</taxon>
        <taxon>Panicoideae</taxon>
        <taxon>Panicodae</taxon>
        <taxon>Paniceae</taxon>
        <taxon>Dichantheliinae</taxon>
        <taxon>Dichanthelium</taxon>
    </lineage>
</organism>
<gene>
    <name evidence="9" type="ORF">BAE44_0006752</name>
</gene>
<comment type="function">
    <text evidence="6">Probable UDP-L-arabinose mutase involved in the biosynthesis of cell wall non-cellulosic polysaccharides.</text>
</comment>
<feature type="site" description="Required for activity" evidence="7">
    <location>
        <position position="194"/>
    </location>
</feature>
<dbReference type="GO" id="GO:0071669">
    <property type="term" value="P:plant-type cell wall organization or biogenesis"/>
    <property type="evidence" value="ECO:0007669"/>
    <property type="project" value="InterPro"/>
</dbReference>
<dbReference type="OrthoDB" id="1020896at2759"/>
<keyword evidence="4 8" id="KW-0325">Glycoprotein</keyword>
<dbReference type="GO" id="GO:0052691">
    <property type="term" value="F:UDP-arabinopyranose mutase activity"/>
    <property type="evidence" value="ECO:0007669"/>
    <property type="project" value="UniProtKB-EC"/>
</dbReference>
<dbReference type="STRING" id="888268.A0A1E5W4G4"/>
<evidence type="ECO:0000313" key="10">
    <source>
        <dbReference type="Proteomes" id="UP000095767"/>
    </source>
</evidence>
<keyword evidence="10" id="KW-1185">Reference proteome</keyword>
<dbReference type="GO" id="GO:0033356">
    <property type="term" value="P:UDP-L-arabinose metabolic process"/>
    <property type="evidence" value="ECO:0007669"/>
    <property type="project" value="UniProtKB-UniRule"/>
</dbReference>
<evidence type="ECO:0000256" key="1">
    <source>
        <dbReference type="ARBA" id="ARBA00004555"/>
    </source>
</evidence>
<proteinExistence type="inferred from homology"/>
<comment type="caution">
    <text evidence="9">The sequence shown here is derived from an EMBL/GenBank/DDBJ whole genome shotgun (WGS) entry which is preliminary data.</text>
</comment>
<dbReference type="EMBL" id="LWDX02021774">
    <property type="protein sequence ID" value="OEL32227.1"/>
    <property type="molecule type" value="Genomic_DNA"/>
</dbReference>
<comment type="similarity">
    <text evidence="2 6">Belongs to the RGP family.</text>
</comment>